<dbReference type="SUPFAM" id="SSF51679">
    <property type="entry name" value="Bacterial luciferase-like"/>
    <property type="match status" value="1"/>
</dbReference>
<gene>
    <name evidence="1" type="ORF">N7498_002168</name>
</gene>
<dbReference type="Gene3D" id="3.20.20.30">
    <property type="entry name" value="Luciferase-like domain"/>
    <property type="match status" value="1"/>
</dbReference>
<dbReference type="AlphaFoldDB" id="A0A9W9N9P5"/>
<accession>A0A9W9N9P5</accession>
<dbReference type="RefSeq" id="XP_058311574.1">
    <property type="nucleotide sequence ID" value="XM_058449230.1"/>
</dbReference>
<dbReference type="Proteomes" id="UP001150904">
    <property type="component" value="Unassembled WGS sequence"/>
</dbReference>
<dbReference type="PANTHER" id="PTHR30011:SF30">
    <property type="entry name" value="XENOBIOTIC COMPOUND MONOOXYGENASE, DSZA FAMILY (AFU_ORTHOLOGUE AFUA_6G01920)"/>
    <property type="match status" value="1"/>
</dbReference>
<protein>
    <submittedName>
        <fullName evidence="1">Nitrilotriacetate monooxygenase component A/pristinamycin IIA synthase subunit A</fullName>
    </submittedName>
</protein>
<dbReference type="GeneID" id="83176531"/>
<evidence type="ECO:0000313" key="1">
    <source>
        <dbReference type="EMBL" id="KAJ5215761.1"/>
    </source>
</evidence>
<dbReference type="GO" id="GO:0016705">
    <property type="term" value="F:oxidoreductase activity, acting on paired donors, with incorporation or reduction of molecular oxygen"/>
    <property type="evidence" value="ECO:0007669"/>
    <property type="project" value="InterPro"/>
</dbReference>
<dbReference type="GO" id="GO:0004497">
    <property type="term" value="F:monooxygenase activity"/>
    <property type="evidence" value="ECO:0007669"/>
    <property type="project" value="UniProtKB-KW"/>
</dbReference>
<dbReference type="OrthoDB" id="8922241at2759"/>
<dbReference type="EMBL" id="JAPQKR010000005">
    <property type="protein sequence ID" value="KAJ5215761.1"/>
    <property type="molecule type" value="Genomic_DNA"/>
</dbReference>
<keyword evidence="1" id="KW-0560">Oxidoreductase</keyword>
<sequence length="93" mass="10481">MERWIRGADLDEFNIGYVTTPGTFEDLIDLVLPELRKRGLYLEPSDSSDAPLSLQEKVYGKGPKVLGEDHPGSQYKYDVYQEEAPYVEGLEAA</sequence>
<dbReference type="InterPro" id="IPR036661">
    <property type="entry name" value="Luciferase-like_sf"/>
</dbReference>
<comment type="caution">
    <text evidence="1">The sequence shown here is derived from an EMBL/GenBank/DDBJ whole genome shotgun (WGS) entry which is preliminary data.</text>
</comment>
<dbReference type="InterPro" id="IPR051260">
    <property type="entry name" value="Diverse_substr_monoxygenases"/>
</dbReference>
<proteinExistence type="predicted"/>
<evidence type="ECO:0000313" key="2">
    <source>
        <dbReference type="Proteomes" id="UP001150904"/>
    </source>
</evidence>
<reference evidence="1" key="1">
    <citation type="submission" date="2022-12" db="EMBL/GenBank/DDBJ databases">
        <authorList>
            <person name="Petersen C."/>
        </authorList>
    </citation>
    <scope>NUCLEOTIDE SEQUENCE</scope>
    <source>
        <strain evidence="1">IBT 15544</strain>
    </source>
</reference>
<organism evidence="1 2">
    <name type="scientific">Penicillium cinerascens</name>
    <dbReference type="NCBI Taxonomy" id="70096"/>
    <lineage>
        <taxon>Eukaryota</taxon>
        <taxon>Fungi</taxon>
        <taxon>Dikarya</taxon>
        <taxon>Ascomycota</taxon>
        <taxon>Pezizomycotina</taxon>
        <taxon>Eurotiomycetes</taxon>
        <taxon>Eurotiomycetidae</taxon>
        <taxon>Eurotiales</taxon>
        <taxon>Aspergillaceae</taxon>
        <taxon>Penicillium</taxon>
    </lineage>
</organism>
<keyword evidence="1" id="KW-0503">Monooxygenase</keyword>
<reference evidence="1" key="2">
    <citation type="journal article" date="2023" name="IMA Fungus">
        <title>Comparative genomic study of the Penicillium genus elucidates a diverse pangenome and 15 lateral gene transfer events.</title>
        <authorList>
            <person name="Petersen C."/>
            <person name="Sorensen T."/>
            <person name="Nielsen M.R."/>
            <person name="Sondergaard T.E."/>
            <person name="Sorensen J.L."/>
            <person name="Fitzpatrick D.A."/>
            <person name="Frisvad J.C."/>
            <person name="Nielsen K.L."/>
        </authorList>
    </citation>
    <scope>NUCLEOTIDE SEQUENCE</scope>
    <source>
        <strain evidence="1">IBT 15544</strain>
    </source>
</reference>
<dbReference type="PANTHER" id="PTHR30011">
    <property type="entry name" value="ALKANESULFONATE MONOOXYGENASE-RELATED"/>
    <property type="match status" value="1"/>
</dbReference>
<name>A0A9W9N9P5_9EURO</name>
<keyword evidence="2" id="KW-1185">Reference proteome</keyword>